<proteinExistence type="inferred from homology"/>
<dbReference type="RefSeq" id="WP_074794311.1">
    <property type="nucleotide sequence ID" value="NZ_FOVJ01000001.1"/>
</dbReference>
<accession>A0A1I4Y764</accession>
<dbReference type="GO" id="GO:0045892">
    <property type="term" value="P:negative regulation of DNA-templated transcription"/>
    <property type="evidence" value="ECO:0007669"/>
    <property type="project" value="InterPro"/>
</dbReference>
<name>A0A1I4Y764_9PROT</name>
<dbReference type="Proteomes" id="UP000183107">
    <property type="component" value="Unassembled WGS sequence"/>
</dbReference>
<evidence type="ECO:0000256" key="9">
    <source>
        <dbReference type="SAM" id="MobiDB-lite"/>
    </source>
</evidence>
<dbReference type="InterPro" id="IPR007412">
    <property type="entry name" value="FlgM"/>
</dbReference>
<evidence type="ECO:0000256" key="7">
    <source>
        <dbReference type="ARBA" id="ARBA00024739"/>
    </source>
</evidence>
<keyword evidence="6" id="KW-0804">Transcription</keyword>
<dbReference type="SUPFAM" id="SSF101498">
    <property type="entry name" value="Anti-sigma factor FlgM"/>
    <property type="match status" value="1"/>
</dbReference>
<dbReference type="EMBL" id="FOVJ01000001">
    <property type="protein sequence ID" value="SFN33867.1"/>
    <property type="molecule type" value="Genomic_DNA"/>
</dbReference>
<dbReference type="AlphaFoldDB" id="A0A1I4Y764"/>
<evidence type="ECO:0000256" key="2">
    <source>
        <dbReference type="ARBA" id="ARBA00017823"/>
    </source>
</evidence>
<dbReference type="GO" id="GO:0044781">
    <property type="term" value="P:bacterial-type flagellum organization"/>
    <property type="evidence" value="ECO:0007669"/>
    <property type="project" value="UniProtKB-KW"/>
</dbReference>
<gene>
    <name evidence="11" type="ORF">SAMN05216386_0551</name>
</gene>
<evidence type="ECO:0000313" key="12">
    <source>
        <dbReference type="Proteomes" id="UP000183107"/>
    </source>
</evidence>
<dbReference type="InterPro" id="IPR035890">
    <property type="entry name" value="Anti-sigma-28_factor_FlgM_sf"/>
</dbReference>
<feature type="domain" description="Anti-sigma-28 factor FlgM C-terminal" evidence="10">
    <location>
        <begin position="40"/>
        <end position="91"/>
    </location>
</feature>
<dbReference type="Pfam" id="PF04316">
    <property type="entry name" value="FlgM"/>
    <property type="match status" value="1"/>
</dbReference>
<keyword evidence="11" id="KW-0969">Cilium</keyword>
<dbReference type="NCBIfam" id="TIGR03824">
    <property type="entry name" value="FlgM_jcvi"/>
    <property type="match status" value="1"/>
</dbReference>
<evidence type="ECO:0000313" key="11">
    <source>
        <dbReference type="EMBL" id="SFN33867.1"/>
    </source>
</evidence>
<evidence type="ECO:0000256" key="4">
    <source>
        <dbReference type="ARBA" id="ARBA00022795"/>
    </source>
</evidence>
<keyword evidence="11" id="KW-0282">Flagellum</keyword>
<keyword evidence="5" id="KW-0805">Transcription regulation</keyword>
<organism evidence="11 12">
    <name type="scientific">Nitrosospira briensis</name>
    <dbReference type="NCBI Taxonomy" id="35799"/>
    <lineage>
        <taxon>Bacteria</taxon>
        <taxon>Pseudomonadati</taxon>
        <taxon>Pseudomonadota</taxon>
        <taxon>Betaproteobacteria</taxon>
        <taxon>Nitrosomonadales</taxon>
        <taxon>Nitrosomonadaceae</taxon>
        <taxon>Nitrosospira</taxon>
    </lineage>
</organism>
<reference evidence="12" key="1">
    <citation type="submission" date="2016-10" db="EMBL/GenBank/DDBJ databases">
        <authorList>
            <person name="Varghese N."/>
        </authorList>
    </citation>
    <scope>NUCLEOTIDE SEQUENCE [LARGE SCALE GENOMIC DNA]</scope>
    <source>
        <strain evidence="12">Nsp8</strain>
    </source>
</reference>
<evidence type="ECO:0000256" key="5">
    <source>
        <dbReference type="ARBA" id="ARBA00023015"/>
    </source>
</evidence>
<keyword evidence="4" id="KW-1005">Bacterial flagellum biogenesis</keyword>
<comment type="function">
    <text evidence="7">Responsible for the coupling of flagellin expression to flagellar assembly by preventing expression of the flagellin genes when a component of the middle class of proteins is defective. It negatively regulates flagellar genes by inhibiting the activity of FliA by directly binding to FliA.</text>
</comment>
<dbReference type="OrthoDB" id="5298032at2"/>
<dbReference type="InterPro" id="IPR031316">
    <property type="entry name" value="FlgM_C"/>
</dbReference>
<keyword evidence="12" id="KW-1185">Reference proteome</keyword>
<evidence type="ECO:0000256" key="6">
    <source>
        <dbReference type="ARBA" id="ARBA00023163"/>
    </source>
</evidence>
<evidence type="ECO:0000256" key="8">
    <source>
        <dbReference type="ARBA" id="ARBA00030117"/>
    </source>
</evidence>
<feature type="region of interest" description="Disordered" evidence="9">
    <location>
        <begin position="1"/>
        <end position="44"/>
    </location>
</feature>
<protein>
    <recommendedName>
        <fullName evidence="2">Negative regulator of flagellin synthesis</fullName>
    </recommendedName>
    <alternativeName>
        <fullName evidence="8">Anti-sigma-28 factor</fullName>
    </alternativeName>
</protein>
<keyword evidence="11" id="KW-0966">Cell projection</keyword>
<sequence>MKIENSIKTIPASEALPSSAKSGQKAAGVAKPGDPTTQGDSVQLSTQLQSIEKNLANGEVFDAARVEKIKQAISEGRFVVNPDKVADGLLETVRDLIRARQG</sequence>
<keyword evidence="3" id="KW-0678">Repressor</keyword>
<feature type="compositionally biased region" description="Polar residues" evidence="9">
    <location>
        <begin position="35"/>
        <end position="44"/>
    </location>
</feature>
<evidence type="ECO:0000259" key="10">
    <source>
        <dbReference type="Pfam" id="PF04316"/>
    </source>
</evidence>
<comment type="similarity">
    <text evidence="1">Belongs to the FlgM family.</text>
</comment>
<evidence type="ECO:0000256" key="1">
    <source>
        <dbReference type="ARBA" id="ARBA00005322"/>
    </source>
</evidence>
<evidence type="ECO:0000256" key="3">
    <source>
        <dbReference type="ARBA" id="ARBA00022491"/>
    </source>
</evidence>